<dbReference type="InterPro" id="IPR013783">
    <property type="entry name" value="Ig-like_fold"/>
</dbReference>
<evidence type="ECO:0000313" key="15">
    <source>
        <dbReference type="EMBL" id="KAF6074478.1"/>
    </source>
</evidence>
<feature type="transmembrane region" description="Helical" evidence="12">
    <location>
        <begin position="308"/>
        <end position="330"/>
    </location>
</feature>
<evidence type="ECO:0000259" key="14">
    <source>
        <dbReference type="PROSITE" id="PS50835"/>
    </source>
</evidence>
<evidence type="ECO:0000313" key="16">
    <source>
        <dbReference type="Proteomes" id="UP000664940"/>
    </source>
</evidence>
<accession>A0A833Y7T3</accession>
<feature type="domain" description="Ig-like" evidence="14">
    <location>
        <begin position="209"/>
        <end position="296"/>
    </location>
</feature>
<comment type="subcellular location">
    <subcellularLocation>
        <location evidence="1">Cell membrane</location>
        <topology evidence="1">Single-pass type I membrane protein</topology>
    </subcellularLocation>
</comment>
<keyword evidence="7 12" id="KW-0472">Membrane</keyword>
<dbReference type="SMART" id="SM00408">
    <property type="entry name" value="IGc2"/>
    <property type="match status" value="3"/>
</dbReference>
<dbReference type="InterPro" id="IPR050488">
    <property type="entry name" value="Ig_Fc_receptor"/>
</dbReference>
<keyword evidence="2" id="KW-1003">Cell membrane</keyword>
<dbReference type="SMART" id="SM00409">
    <property type="entry name" value="IG"/>
    <property type="match status" value="3"/>
</dbReference>
<dbReference type="InterPro" id="IPR007110">
    <property type="entry name" value="Ig-like_dom"/>
</dbReference>
<keyword evidence="9 15" id="KW-0675">Receptor</keyword>
<dbReference type="Pfam" id="PF13895">
    <property type="entry name" value="Ig_2"/>
    <property type="match status" value="1"/>
</dbReference>
<dbReference type="Pfam" id="PF13927">
    <property type="entry name" value="Ig_3"/>
    <property type="match status" value="2"/>
</dbReference>
<name>A0A833Y7T3_9CHIR</name>
<keyword evidence="4 13" id="KW-0732">Signal</keyword>
<feature type="chain" id="PRO_5032653225" evidence="13">
    <location>
        <begin position="17"/>
        <end position="429"/>
    </location>
</feature>
<evidence type="ECO:0000256" key="9">
    <source>
        <dbReference type="ARBA" id="ARBA00023170"/>
    </source>
</evidence>
<dbReference type="FunFam" id="2.60.40.10:FF:000357">
    <property type="entry name" value="Fc receptor like 1"/>
    <property type="match status" value="1"/>
</dbReference>
<evidence type="ECO:0000256" key="11">
    <source>
        <dbReference type="ARBA" id="ARBA00023319"/>
    </source>
</evidence>
<dbReference type="InterPro" id="IPR036179">
    <property type="entry name" value="Ig-like_dom_sf"/>
</dbReference>
<keyword evidence="3 12" id="KW-0812">Transmembrane</keyword>
<dbReference type="Gene3D" id="2.60.40.10">
    <property type="entry name" value="Immunoglobulins"/>
    <property type="match status" value="3"/>
</dbReference>
<reference evidence="15 16" key="1">
    <citation type="journal article" date="2020" name="Nature">
        <title>Six reference-quality genomes reveal evolution of bat adaptations.</title>
        <authorList>
            <person name="Jebb D."/>
            <person name="Huang Z."/>
            <person name="Pippel M."/>
            <person name="Hughes G.M."/>
            <person name="Lavrichenko K."/>
            <person name="Devanna P."/>
            <person name="Winkler S."/>
            <person name="Jermiin L.S."/>
            <person name="Skirmuntt E.C."/>
            <person name="Katzourakis A."/>
            <person name="Burkitt-Gray L."/>
            <person name="Ray D.A."/>
            <person name="Sullivan K.A.M."/>
            <person name="Roscito J.G."/>
            <person name="Kirilenko B.M."/>
            <person name="Davalos L.M."/>
            <person name="Corthals A.P."/>
            <person name="Power M.L."/>
            <person name="Jones G."/>
            <person name="Ransome R.D."/>
            <person name="Dechmann D.K.N."/>
            <person name="Locatelli A.G."/>
            <person name="Puechmaille S.J."/>
            <person name="Fedrigo O."/>
            <person name="Jarvis E.D."/>
            <person name="Hiller M."/>
            <person name="Vernes S.C."/>
            <person name="Myers E.W."/>
            <person name="Teeling E.C."/>
        </authorList>
    </citation>
    <scope>NUCLEOTIDE SEQUENCE [LARGE SCALE GENOMIC DNA]</scope>
    <source>
        <strain evidence="15">Bat1K_MPI-CBG_1</strain>
    </source>
</reference>
<dbReference type="GO" id="GO:0009897">
    <property type="term" value="C:external side of plasma membrane"/>
    <property type="evidence" value="ECO:0007669"/>
    <property type="project" value="TreeGrafter"/>
</dbReference>
<dbReference type="Proteomes" id="UP000664940">
    <property type="component" value="Unassembled WGS sequence"/>
</dbReference>
<dbReference type="FunFam" id="2.60.40.10:FF:000651">
    <property type="entry name" value="Fc receptor like 1"/>
    <property type="match status" value="1"/>
</dbReference>
<dbReference type="InterPro" id="IPR003598">
    <property type="entry name" value="Ig_sub2"/>
</dbReference>
<dbReference type="FunFam" id="2.60.40.10:FF:000592">
    <property type="entry name" value="Fc receptor like 1"/>
    <property type="match status" value="1"/>
</dbReference>
<dbReference type="EMBL" id="JABVXQ010000015">
    <property type="protein sequence ID" value="KAF6074478.1"/>
    <property type="molecule type" value="Genomic_DNA"/>
</dbReference>
<dbReference type="GO" id="GO:0004888">
    <property type="term" value="F:transmembrane signaling receptor activity"/>
    <property type="evidence" value="ECO:0007669"/>
    <property type="project" value="TreeGrafter"/>
</dbReference>
<evidence type="ECO:0000256" key="8">
    <source>
        <dbReference type="ARBA" id="ARBA00023157"/>
    </source>
</evidence>
<protein>
    <submittedName>
        <fullName evidence="15">Fc receptor like 1</fullName>
    </submittedName>
</protein>
<comment type="caution">
    <text evidence="15">The sequence shown here is derived from an EMBL/GenBank/DDBJ whole genome shotgun (WGS) entry which is preliminary data.</text>
</comment>
<evidence type="ECO:0000256" key="13">
    <source>
        <dbReference type="SAM" id="SignalP"/>
    </source>
</evidence>
<dbReference type="SUPFAM" id="SSF48726">
    <property type="entry name" value="Immunoglobulin"/>
    <property type="match status" value="3"/>
</dbReference>
<dbReference type="GO" id="GO:0007166">
    <property type="term" value="P:cell surface receptor signaling pathway"/>
    <property type="evidence" value="ECO:0007669"/>
    <property type="project" value="TreeGrafter"/>
</dbReference>
<keyword evidence="10" id="KW-0325">Glycoprotein</keyword>
<organism evidence="15 16">
    <name type="scientific">Phyllostomus discolor</name>
    <name type="common">pale spear-nosed bat</name>
    <dbReference type="NCBI Taxonomy" id="89673"/>
    <lineage>
        <taxon>Eukaryota</taxon>
        <taxon>Metazoa</taxon>
        <taxon>Chordata</taxon>
        <taxon>Craniata</taxon>
        <taxon>Vertebrata</taxon>
        <taxon>Euteleostomi</taxon>
        <taxon>Mammalia</taxon>
        <taxon>Eutheria</taxon>
        <taxon>Laurasiatheria</taxon>
        <taxon>Chiroptera</taxon>
        <taxon>Yangochiroptera</taxon>
        <taxon>Phyllostomidae</taxon>
        <taxon>Phyllostominae</taxon>
        <taxon>Phyllostomus</taxon>
    </lineage>
</organism>
<keyword evidence="11" id="KW-0393">Immunoglobulin domain</keyword>
<evidence type="ECO:0000256" key="5">
    <source>
        <dbReference type="ARBA" id="ARBA00022737"/>
    </source>
</evidence>
<evidence type="ECO:0000256" key="4">
    <source>
        <dbReference type="ARBA" id="ARBA00022729"/>
    </source>
</evidence>
<evidence type="ECO:0000256" key="10">
    <source>
        <dbReference type="ARBA" id="ARBA00023180"/>
    </source>
</evidence>
<keyword evidence="6 12" id="KW-1133">Transmembrane helix</keyword>
<proteinExistence type="predicted"/>
<dbReference type="AlphaFoldDB" id="A0A833Y7T3"/>
<gene>
    <name evidence="15" type="ORF">HJG60_005044</name>
</gene>
<dbReference type="PROSITE" id="PS50835">
    <property type="entry name" value="IG_LIKE"/>
    <property type="match status" value="3"/>
</dbReference>
<evidence type="ECO:0000256" key="3">
    <source>
        <dbReference type="ARBA" id="ARBA00022692"/>
    </source>
</evidence>
<evidence type="ECO:0000256" key="1">
    <source>
        <dbReference type="ARBA" id="ARBA00004251"/>
    </source>
</evidence>
<evidence type="ECO:0000256" key="2">
    <source>
        <dbReference type="ARBA" id="ARBA00022475"/>
    </source>
</evidence>
<evidence type="ECO:0000256" key="6">
    <source>
        <dbReference type="ARBA" id="ARBA00022989"/>
    </source>
</evidence>
<feature type="signal peptide" evidence="13">
    <location>
        <begin position="1"/>
        <end position="16"/>
    </location>
</feature>
<keyword evidence="8" id="KW-1015">Disulfide bond</keyword>
<evidence type="ECO:0000256" key="7">
    <source>
        <dbReference type="ARBA" id="ARBA00023136"/>
    </source>
</evidence>
<evidence type="ECO:0000256" key="12">
    <source>
        <dbReference type="SAM" id="Phobius"/>
    </source>
</evidence>
<dbReference type="GO" id="GO:0006955">
    <property type="term" value="P:immune response"/>
    <property type="evidence" value="ECO:0007669"/>
    <property type="project" value="TreeGrafter"/>
</dbReference>
<dbReference type="PANTHER" id="PTHR11481:SF64">
    <property type="entry name" value="FC RECEPTOR-LIKE PROTEIN 4"/>
    <property type="match status" value="1"/>
</dbReference>
<feature type="domain" description="Ig-like" evidence="14">
    <location>
        <begin position="110"/>
        <end position="201"/>
    </location>
</feature>
<keyword evidence="5" id="KW-0677">Repeat</keyword>
<dbReference type="PANTHER" id="PTHR11481">
    <property type="entry name" value="IMMUNOGLOBULIN FC RECEPTOR"/>
    <property type="match status" value="1"/>
</dbReference>
<dbReference type="InterPro" id="IPR003599">
    <property type="entry name" value="Ig_sub"/>
</dbReference>
<sequence length="429" mass="47279">MLLKLLLLICVPLCKPTVLLLTASPSWPIEGNSMTLTCKTQYPPEKLGVQLQFCFFKDGYILGLSWNNSTELQITAVRREDSGSYWCEAQTAGTKVIRSKSIQIHVQRIPVYNVSLETQPPGGYVTEGEKLVLVCLVPEGTGDITFLWYKGALGLNLESKTQRSLTAKFEIPMVRESDAEKYYCAADNGYGPSLSGLVSITVRIPVSRPVLTLRASGAQKVVGDIIELHCEAWRGSPPILYQFYHENVTMGNSTAPFGGGASFNFSLTAEHFGNYFCEANNGLGTQCSEVVTLNITVSTKNRKNITSVIFQGLPGILVLTAMVLLFFCWLKIKIGKNSARDPCRSLSSPEPQGSPYVNSTATEQLQPIYENVNVVSGDEVYSLVYYMQQEQQLTAVESLKIHTEGKDSSVIYSGLNKARLIDVNYEDAM</sequence>
<feature type="domain" description="Ig-like" evidence="14">
    <location>
        <begin position="16"/>
        <end position="103"/>
    </location>
</feature>